<proteinExistence type="predicted"/>
<evidence type="ECO:0000313" key="2">
    <source>
        <dbReference type="Proteomes" id="UP000252107"/>
    </source>
</evidence>
<dbReference type="EMBL" id="LXQD01000295">
    <property type="protein sequence ID" value="RCJ29103.1"/>
    <property type="molecule type" value="Genomic_DNA"/>
</dbReference>
<gene>
    <name evidence="1" type="ORF">A6770_01555</name>
</gene>
<dbReference type="AlphaFoldDB" id="A0A367R0K7"/>
<name>A0A367R0K7_9NOSO</name>
<sequence>MGVATPLAPLGETPAYPSVAARCRRNAFPQGSRVGSGMKAQDPSGLAFCHRRKPLRVKLGPTLVRVASPKGRRLALRCANSTLLSTETAFAPASPLWEKTASALLDCLTAKTASASFTAAAPQYFIRQEQSDSE</sequence>
<dbReference type="Proteomes" id="UP000252107">
    <property type="component" value="Unassembled WGS sequence"/>
</dbReference>
<protein>
    <submittedName>
        <fullName evidence="1">Uncharacterized protein</fullName>
    </submittedName>
</protein>
<reference evidence="1" key="1">
    <citation type="submission" date="2016-04" db="EMBL/GenBank/DDBJ databases">
        <authorList>
            <person name="Tabuchi Yagui T.R."/>
        </authorList>
    </citation>
    <scope>NUCLEOTIDE SEQUENCE [LARGE SCALE GENOMIC DNA]</scope>
    <source>
        <strain evidence="1">NIES-26</strain>
    </source>
</reference>
<comment type="caution">
    <text evidence="1">The sequence shown here is derived from an EMBL/GenBank/DDBJ whole genome shotgun (WGS) entry which is preliminary data.</text>
</comment>
<evidence type="ECO:0000313" key="1">
    <source>
        <dbReference type="EMBL" id="RCJ29103.1"/>
    </source>
</evidence>
<keyword evidence="2" id="KW-1185">Reference proteome</keyword>
<organism evidence="1 2">
    <name type="scientific">Nostoc minutum NIES-26</name>
    <dbReference type="NCBI Taxonomy" id="1844469"/>
    <lineage>
        <taxon>Bacteria</taxon>
        <taxon>Bacillati</taxon>
        <taxon>Cyanobacteriota</taxon>
        <taxon>Cyanophyceae</taxon>
        <taxon>Nostocales</taxon>
        <taxon>Nostocaceae</taxon>
        <taxon>Nostoc</taxon>
    </lineage>
</organism>
<accession>A0A367R0K7</accession>